<dbReference type="EMBL" id="ABAX03000012">
    <property type="protein sequence ID" value="EDR97720.1"/>
    <property type="molecule type" value="Genomic_DNA"/>
</dbReference>
<accession>B0MCQ0</accession>
<proteinExistence type="predicted"/>
<gene>
    <name evidence="1" type="ORF">ANACAC_01342</name>
</gene>
<organism evidence="1 2">
    <name type="scientific">Anaerostipes caccae (strain DSM 14662 / CCUG 47493 / JCM 13470 / NCIMB 13811 / L1-92)</name>
    <dbReference type="NCBI Taxonomy" id="411490"/>
    <lineage>
        <taxon>Bacteria</taxon>
        <taxon>Bacillati</taxon>
        <taxon>Bacillota</taxon>
        <taxon>Clostridia</taxon>
        <taxon>Lachnospirales</taxon>
        <taxon>Lachnospiraceae</taxon>
        <taxon>Anaerostipes</taxon>
    </lineage>
</organism>
<protein>
    <submittedName>
        <fullName evidence="1">Uncharacterized protein</fullName>
    </submittedName>
</protein>
<dbReference type="STRING" id="411490.ANACAC_01342"/>
<comment type="caution">
    <text evidence="1">The sequence shown here is derived from an EMBL/GenBank/DDBJ whole genome shotgun (WGS) entry which is preliminary data.</text>
</comment>
<reference evidence="1" key="2">
    <citation type="submission" date="2013-11" db="EMBL/GenBank/DDBJ databases">
        <title>Draft genome sequence of Anaerostipes caccae (DSM 14662).</title>
        <authorList>
            <person name="Sudarsanam P."/>
            <person name="Ley R."/>
            <person name="Guruge J."/>
            <person name="Turnbaugh P.J."/>
            <person name="Mahowald M."/>
            <person name="Liep D."/>
            <person name="Gordon J."/>
        </authorList>
    </citation>
    <scope>NUCLEOTIDE SEQUENCE</scope>
    <source>
        <strain evidence="1">DSM 14662</strain>
    </source>
</reference>
<dbReference type="Proteomes" id="UP000004935">
    <property type="component" value="Unassembled WGS sequence"/>
</dbReference>
<evidence type="ECO:0000313" key="2">
    <source>
        <dbReference type="Proteomes" id="UP000004935"/>
    </source>
</evidence>
<sequence>MHYKDNRFIVHRGKSFSDYLRSEKLFIFVRFHEIYKKWNVL</sequence>
<name>B0MCQ0_ANACD</name>
<dbReference type="AlphaFoldDB" id="B0MCQ0"/>
<dbReference type="HOGENOM" id="CLU_3264785_0_0_9"/>
<reference evidence="1" key="1">
    <citation type="submission" date="2007-11" db="EMBL/GenBank/DDBJ databases">
        <authorList>
            <person name="Fulton L."/>
            <person name="Clifton S."/>
            <person name="Fulton B."/>
            <person name="Xu J."/>
            <person name="Minx P."/>
            <person name="Pepin K.H."/>
            <person name="Johnson M."/>
            <person name="Thiruvilangam P."/>
            <person name="Bhonagiri V."/>
            <person name="Nash W.E."/>
            <person name="Mardis E.R."/>
            <person name="Wilson R.K."/>
        </authorList>
    </citation>
    <scope>NUCLEOTIDE SEQUENCE [LARGE SCALE GENOMIC DNA]</scope>
    <source>
        <strain evidence="1">DSM 14662</strain>
    </source>
</reference>
<evidence type="ECO:0000313" key="1">
    <source>
        <dbReference type="EMBL" id="EDR97720.1"/>
    </source>
</evidence>
<keyword evidence="2" id="KW-1185">Reference proteome</keyword>